<dbReference type="RefSeq" id="XP_026737399.1">
    <property type="nucleotide sequence ID" value="XM_026881598.1"/>
</dbReference>
<dbReference type="KEGG" id="tnl:113500715"/>
<reference evidence="2" key="1">
    <citation type="submission" date="2025-08" db="UniProtKB">
        <authorList>
            <consortium name="RefSeq"/>
        </authorList>
    </citation>
    <scope>IDENTIFICATION</scope>
</reference>
<dbReference type="Gene3D" id="2.10.90.10">
    <property type="entry name" value="Cystine-knot cytokines"/>
    <property type="match status" value="1"/>
</dbReference>
<evidence type="ECO:0000313" key="1">
    <source>
        <dbReference type="Proteomes" id="UP000322000"/>
    </source>
</evidence>
<name>A0A7E5W9T0_TRINI</name>
<dbReference type="InterPro" id="IPR029034">
    <property type="entry name" value="Cystine-knot_cytokine"/>
</dbReference>
<dbReference type="Proteomes" id="UP000322000">
    <property type="component" value="Chromosome 14"/>
</dbReference>
<proteinExistence type="predicted"/>
<dbReference type="AlphaFoldDB" id="A0A7E5W9T0"/>
<dbReference type="OrthoDB" id="7422779at2759"/>
<dbReference type="GeneID" id="113500715"/>
<gene>
    <name evidence="2" type="primary">LOC113500715</name>
</gene>
<keyword evidence="1" id="KW-1185">Reference proteome</keyword>
<dbReference type="InParanoid" id="A0A7E5W9T0"/>
<protein>
    <submittedName>
        <fullName evidence="2">Uncharacterized protein LOC113500715</fullName>
    </submittedName>
</protein>
<evidence type="ECO:0000313" key="2">
    <source>
        <dbReference type="RefSeq" id="XP_026737399.1"/>
    </source>
</evidence>
<sequence>MEDTDCPSNKTNEPIYYIVDTTDTVRVVVQVPRKFEQIYTVEWCLKEGQMKQDSSNFLNLTLSHHDMECVTMRMNFDFIVLSENGRGLERVQAKDGIPVCCRCRQMDKKEGK</sequence>
<accession>A0A7E5W9T0</accession>
<organism evidence="1 2">
    <name type="scientific">Trichoplusia ni</name>
    <name type="common">Cabbage looper</name>
    <dbReference type="NCBI Taxonomy" id="7111"/>
    <lineage>
        <taxon>Eukaryota</taxon>
        <taxon>Metazoa</taxon>
        <taxon>Ecdysozoa</taxon>
        <taxon>Arthropoda</taxon>
        <taxon>Hexapoda</taxon>
        <taxon>Insecta</taxon>
        <taxon>Pterygota</taxon>
        <taxon>Neoptera</taxon>
        <taxon>Endopterygota</taxon>
        <taxon>Lepidoptera</taxon>
        <taxon>Glossata</taxon>
        <taxon>Ditrysia</taxon>
        <taxon>Noctuoidea</taxon>
        <taxon>Noctuidae</taxon>
        <taxon>Plusiinae</taxon>
        <taxon>Trichoplusia</taxon>
    </lineage>
</organism>